<dbReference type="KEGG" id="mliy:RYJ27_02060"/>
<feature type="compositionally biased region" description="Basic and acidic residues" evidence="1">
    <location>
        <begin position="1"/>
        <end position="10"/>
    </location>
</feature>
<evidence type="ECO:0000313" key="3">
    <source>
        <dbReference type="Proteomes" id="UP001329313"/>
    </source>
</evidence>
<dbReference type="RefSeq" id="WP_330171129.1">
    <property type="nucleotide sequence ID" value="NZ_CP137080.1"/>
</dbReference>
<protein>
    <submittedName>
        <fullName evidence="2">Uncharacterized protein</fullName>
    </submittedName>
</protein>
<evidence type="ECO:0000256" key="1">
    <source>
        <dbReference type="SAM" id="MobiDB-lite"/>
    </source>
</evidence>
<feature type="region of interest" description="Disordered" evidence="1">
    <location>
        <begin position="1"/>
        <end position="76"/>
    </location>
</feature>
<dbReference type="AlphaFoldDB" id="A0AAU0MIQ3"/>
<gene>
    <name evidence="2" type="ORF">RYJ27_02060</name>
</gene>
<evidence type="ECO:0000313" key="2">
    <source>
        <dbReference type="EMBL" id="WOQ70035.1"/>
    </source>
</evidence>
<keyword evidence="3" id="KW-1185">Reference proteome</keyword>
<proteinExistence type="predicted"/>
<name>A0AAU0MIQ3_9MICO</name>
<reference evidence="2 3" key="1">
    <citation type="submission" date="2023-10" db="EMBL/GenBank/DDBJ databases">
        <title>Y20.</title>
        <authorList>
            <person name="Zhang G."/>
            <person name="Ding Y."/>
        </authorList>
    </citation>
    <scope>NUCLEOTIDE SEQUENCE [LARGE SCALE GENOMIC DNA]</scope>
    <source>
        <strain evidence="2 3">Y20</strain>
    </source>
</reference>
<organism evidence="2 3">
    <name type="scientific">Microbacterium limosum</name>
    <dbReference type="NCBI Taxonomy" id="3079935"/>
    <lineage>
        <taxon>Bacteria</taxon>
        <taxon>Bacillati</taxon>
        <taxon>Actinomycetota</taxon>
        <taxon>Actinomycetes</taxon>
        <taxon>Micrococcales</taxon>
        <taxon>Microbacteriaceae</taxon>
        <taxon>Microbacterium</taxon>
    </lineage>
</organism>
<dbReference type="Proteomes" id="UP001329313">
    <property type="component" value="Chromosome"/>
</dbReference>
<sequence length="76" mass="7947">MTADHDRDLPEGVIDADPPGGWESGETADQESAEQNAGAIGSPRLTEAGVPVEGPEATQNSDPDLIRDDDLSEDES</sequence>
<accession>A0AAU0MIQ3</accession>
<dbReference type="EMBL" id="CP137080">
    <property type="protein sequence ID" value="WOQ70035.1"/>
    <property type="molecule type" value="Genomic_DNA"/>
</dbReference>